<name>A0ACC1IBA5_9FUNG</name>
<reference evidence="1" key="1">
    <citation type="submission" date="2022-07" db="EMBL/GenBank/DDBJ databases">
        <title>Phylogenomic reconstructions and comparative analyses of Kickxellomycotina fungi.</title>
        <authorList>
            <person name="Reynolds N.K."/>
            <person name="Stajich J.E."/>
            <person name="Barry K."/>
            <person name="Grigoriev I.V."/>
            <person name="Crous P."/>
            <person name="Smith M.E."/>
        </authorList>
    </citation>
    <scope>NUCLEOTIDE SEQUENCE</scope>
    <source>
        <strain evidence="1">Benny 63K</strain>
    </source>
</reference>
<proteinExistence type="predicted"/>
<comment type="caution">
    <text evidence="1">The sequence shown here is derived from an EMBL/GenBank/DDBJ whole genome shotgun (WGS) entry which is preliminary data.</text>
</comment>
<organism evidence="1 2">
    <name type="scientific">Kickxella alabastrina</name>
    <dbReference type="NCBI Taxonomy" id="61397"/>
    <lineage>
        <taxon>Eukaryota</taxon>
        <taxon>Fungi</taxon>
        <taxon>Fungi incertae sedis</taxon>
        <taxon>Zoopagomycota</taxon>
        <taxon>Kickxellomycotina</taxon>
        <taxon>Kickxellomycetes</taxon>
        <taxon>Kickxellales</taxon>
        <taxon>Kickxellaceae</taxon>
        <taxon>Kickxella</taxon>
    </lineage>
</organism>
<protein>
    <submittedName>
        <fullName evidence="1">Uncharacterized protein</fullName>
    </submittedName>
</protein>
<keyword evidence="2" id="KW-1185">Reference proteome</keyword>
<evidence type="ECO:0000313" key="2">
    <source>
        <dbReference type="Proteomes" id="UP001150581"/>
    </source>
</evidence>
<accession>A0ACC1IBA5</accession>
<gene>
    <name evidence="1" type="ORF">LPJ66_006587</name>
</gene>
<evidence type="ECO:0000313" key="1">
    <source>
        <dbReference type="EMBL" id="KAJ1892031.1"/>
    </source>
</evidence>
<dbReference type="EMBL" id="JANBPG010001062">
    <property type="protein sequence ID" value="KAJ1892031.1"/>
    <property type="molecule type" value="Genomic_DNA"/>
</dbReference>
<sequence>MQRFGGPQTASTFDGGRDTLLDSYRLETLATGRRAAPEDCEDLSDSEDESEAGDTVCEVSVAGDQHVALTVGRTIHVLSSGSEKQAAAAVAVIRHEKEVVCTALSEAALFVAFGDSGGTLFIVHVGSRRAVYSQALGAPLSALRFAGGGQELVLVAGARLVRFAGICMHALSEAIAQGDMARAAQVGAAISVDSVELARADGSALHAGGVGDVAVVAGSGVAVAGSGAGALSSWHAAAPGGLRLSDAVGAACTGGEGYARVQASADGRHVAALSHGGALDIYERTTLTRVFRYGASVLGFTTVAAPGAQLRVAVLERSAGGDGARLSVVELPSRRVVHAMRVARRSWLARGGGGAGVVFVEARASAFHVRRLSEALPLERLAHFLRGARFAEAERFAQAHGIPAAAVGRQRVAAAVAAGAGVDGAEMLRLLAGVGDAGFVRDA</sequence>
<dbReference type="Proteomes" id="UP001150581">
    <property type="component" value="Unassembled WGS sequence"/>
</dbReference>
<feature type="non-terminal residue" evidence="1">
    <location>
        <position position="443"/>
    </location>
</feature>